<evidence type="ECO:0000313" key="3">
    <source>
        <dbReference type="EMBL" id="ABJ08574.1"/>
    </source>
</evidence>
<dbReference type="KEGG" id="rpe:RPE_4654"/>
<sequence length="330" mass="36582">MGKAATGAARRKAGQGRPAAARDQFRATAATAASKAEKVVLPDGVATAEAFRIVAGSVLRQILSNQPAVAAANPDGVHQMRIGLRRMRAAISIFAELLQDDETLRLKQELRWLTGRLGPARDLHLLARQIRRSRSRDPGRQSQLAGVELRRAKAFLGAKRAVASSRYRYLLRDLARWIEAGDWAANPTLDDSLRGAADFADRVIAKRARKVLRRATELRELDVAQRHRLRIAAKKLYYATGFFETLFTGRGSRNRLATFQLKLKSLLDELGALNDIAVQQQLTGSFARAVGSRSRSNGAAPLRRDREIDRLLDSADRAGRELAEAKRFWT</sequence>
<dbReference type="eggNOG" id="COG5607">
    <property type="taxonomic scope" value="Bacteria"/>
</dbReference>
<dbReference type="AlphaFoldDB" id="Q07HL0"/>
<dbReference type="PANTHER" id="PTHR39339">
    <property type="entry name" value="SLR1444 PROTEIN"/>
    <property type="match status" value="1"/>
</dbReference>
<dbReference type="Pfam" id="PF05235">
    <property type="entry name" value="CHAD"/>
    <property type="match status" value="1"/>
</dbReference>
<proteinExistence type="predicted"/>
<dbReference type="InterPro" id="IPR007899">
    <property type="entry name" value="CHAD_dom"/>
</dbReference>
<dbReference type="OrthoDB" id="9777271at2"/>
<dbReference type="SMART" id="SM00880">
    <property type="entry name" value="CHAD"/>
    <property type="match status" value="1"/>
</dbReference>
<organism evidence="3">
    <name type="scientific">Rhodopseudomonas palustris (strain BisA53)</name>
    <dbReference type="NCBI Taxonomy" id="316055"/>
    <lineage>
        <taxon>Bacteria</taxon>
        <taxon>Pseudomonadati</taxon>
        <taxon>Pseudomonadota</taxon>
        <taxon>Alphaproteobacteria</taxon>
        <taxon>Hyphomicrobiales</taxon>
        <taxon>Nitrobacteraceae</taxon>
        <taxon>Rhodopseudomonas</taxon>
    </lineage>
</organism>
<gene>
    <name evidence="3" type="ordered locus">RPE_4654</name>
</gene>
<dbReference type="STRING" id="316055.RPE_4654"/>
<dbReference type="PROSITE" id="PS51708">
    <property type="entry name" value="CHAD"/>
    <property type="match status" value="1"/>
</dbReference>
<evidence type="ECO:0000259" key="2">
    <source>
        <dbReference type="PROSITE" id="PS51708"/>
    </source>
</evidence>
<reference evidence="3" key="1">
    <citation type="submission" date="2006-09" db="EMBL/GenBank/DDBJ databases">
        <title>Complete sequence of Rhodopseudomonas palustris BisA53.</title>
        <authorList>
            <consortium name="US DOE Joint Genome Institute"/>
            <person name="Copeland A."/>
            <person name="Lucas S."/>
            <person name="Lapidus A."/>
            <person name="Barry K."/>
            <person name="Detter J.C."/>
            <person name="Glavina del Rio T."/>
            <person name="Hammon N."/>
            <person name="Israni S."/>
            <person name="Dalin E."/>
            <person name="Tice H."/>
            <person name="Pitluck S."/>
            <person name="Chain P."/>
            <person name="Malfatti S."/>
            <person name="Shin M."/>
            <person name="Vergez L."/>
            <person name="Schmutz J."/>
            <person name="Larimer F."/>
            <person name="Land M."/>
            <person name="Hauser L."/>
            <person name="Pelletier D.A."/>
            <person name="Kyrpides N."/>
            <person name="Kim E."/>
            <person name="Harwood C.S."/>
            <person name="Oda Y."/>
            <person name="Richardson P."/>
        </authorList>
    </citation>
    <scope>NUCLEOTIDE SEQUENCE [LARGE SCALE GENOMIC DNA]</scope>
    <source>
        <strain evidence="3">BisA53</strain>
    </source>
</reference>
<accession>Q07HL0</accession>
<protein>
    <submittedName>
        <fullName evidence="3">CHAD domain containing protein</fullName>
    </submittedName>
</protein>
<feature type="region of interest" description="Disordered" evidence="1">
    <location>
        <begin position="1"/>
        <end position="22"/>
    </location>
</feature>
<feature type="domain" description="CHAD" evidence="2">
    <location>
        <begin position="44"/>
        <end position="324"/>
    </location>
</feature>
<dbReference type="HOGENOM" id="CLU_040400_1_0_5"/>
<evidence type="ECO:0000256" key="1">
    <source>
        <dbReference type="SAM" id="MobiDB-lite"/>
    </source>
</evidence>
<dbReference type="InterPro" id="IPR038186">
    <property type="entry name" value="CHAD_dom_sf"/>
</dbReference>
<dbReference type="PANTHER" id="PTHR39339:SF1">
    <property type="entry name" value="CHAD DOMAIN-CONTAINING PROTEIN"/>
    <property type="match status" value="1"/>
</dbReference>
<dbReference type="Gene3D" id="1.40.20.10">
    <property type="entry name" value="CHAD domain"/>
    <property type="match status" value="1"/>
</dbReference>
<dbReference type="EMBL" id="CP000463">
    <property type="protein sequence ID" value="ABJ08574.1"/>
    <property type="molecule type" value="Genomic_DNA"/>
</dbReference>
<name>Q07HL0_RHOP5</name>